<keyword evidence="1" id="KW-1133">Transmembrane helix</keyword>
<feature type="transmembrane region" description="Helical" evidence="1">
    <location>
        <begin position="20"/>
        <end position="39"/>
    </location>
</feature>
<evidence type="ECO:0000256" key="1">
    <source>
        <dbReference type="SAM" id="Phobius"/>
    </source>
</evidence>
<dbReference type="AlphaFoldDB" id="A0AAU7CXN0"/>
<gene>
    <name evidence="2" type="ORF">P4G45_14940</name>
</gene>
<dbReference type="RefSeq" id="WP_348267276.1">
    <property type="nucleotide sequence ID" value="NZ_CP121194.1"/>
</dbReference>
<evidence type="ECO:0000313" key="2">
    <source>
        <dbReference type="EMBL" id="XBH09768.1"/>
    </source>
</evidence>
<organism evidence="2">
    <name type="scientific">Edaphobacter paludis</name>
    <dbReference type="NCBI Taxonomy" id="3035702"/>
    <lineage>
        <taxon>Bacteria</taxon>
        <taxon>Pseudomonadati</taxon>
        <taxon>Acidobacteriota</taxon>
        <taxon>Terriglobia</taxon>
        <taxon>Terriglobales</taxon>
        <taxon>Acidobacteriaceae</taxon>
        <taxon>Edaphobacter</taxon>
    </lineage>
</organism>
<protein>
    <submittedName>
        <fullName evidence="2">DUF1634 domain-containing protein</fullName>
    </submittedName>
</protein>
<dbReference type="KEGG" id="epl:P4G45_14940"/>
<feature type="transmembrane region" description="Helical" evidence="1">
    <location>
        <begin position="107"/>
        <end position="125"/>
    </location>
</feature>
<sequence>MAHRLALDDQRMETIMGRLLQVGVLLASAVVLAGGFLYIRAHLGSIVNYRTFAGEPAALRSVRGLFRLLMTGDPAAVIQVGVILLIATPVARVVFAVVGFALERDKLYVAVSVTVLAVLMASLIYSI</sequence>
<dbReference type="EMBL" id="CP121194">
    <property type="protein sequence ID" value="XBH09768.1"/>
    <property type="molecule type" value="Genomic_DNA"/>
</dbReference>
<dbReference type="InterPro" id="IPR012861">
    <property type="entry name" value="DUF1634"/>
</dbReference>
<reference evidence="2" key="1">
    <citation type="submission" date="2023-03" db="EMBL/GenBank/DDBJ databases">
        <title>Edaphobacter sp.</title>
        <authorList>
            <person name="Huber K.J."/>
            <person name="Papendorf J."/>
            <person name="Pilke C."/>
            <person name="Bunk B."/>
            <person name="Sproeer C."/>
            <person name="Pester M."/>
        </authorList>
    </citation>
    <scope>NUCLEOTIDE SEQUENCE</scope>
    <source>
        <strain evidence="2">DSM 109919</strain>
    </source>
</reference>
<accession>A0AAU7CXN0</accession>
<proteinExistence type="predicted"/>
<name>A0AAU7CXN0_9BACT</name>
<dbReference type="Pfam" id="PF07843">
    <property type="entry name" value="DUF1634"/>
    <property type="match status" value="1"/>
</dbReference>
<feature type="transmembrane region" description="Helical" evidence="1">
    <location>
        <begin position="76"/>
        <end position="100"/>
    </location>
</feature>
<keyword evidence="1" id="KW-0812">Transmembrane</keyword>
<keyword evidence="1" id="KW-0472">Membrane</keyword>